<reference evidence="12" key="1">
    <citation type="submission" date="2014-03" db="EMBL/GenBank/DDBJ databases">
        <authorList>
            <person name="Urmite Genomes U."/>
        </authorList>
    </citation>
    <scope>NUCLEOTIDE SEQUENCE [LARGE SCALE GENOMIC DNA]</scope>
    <source>
        <strain evidence="12">HD-03</strain>
    </source>
</reference>
<dbReference type="AlphaFoldDB" id="A0A059NZ99"/>
<evidence type="ECO:0000256" key="7">
    <source>
        <dbReference type="ARBA" id="ARBA00023136"/>
    </source>
</evidence>
<evidence type="ECO:0000256" key="8">
    <source>
        <dbReference type="ARBA" id="ARBA00038436"/>
    </source>
</evidence>
<dbReference type="Pfam" id="PF04290">
    <property type="entry name" value="DctQ"/>
    <property type="match status" value="1"/>
</dbReference>
<keyword evidence="4" id="KW-0997">Cell inner membrane</keyword>
<dbReference type="RefSeq" id="WP_071414071.1">
    <property type="nucleotide sequence ID" value="NZ_CCDH010000001.1"/>
</dbReference>
<comment type="caution">
    <text evidence="11">The sequence shown here is derived from an EMBL/GenBank/DDBJ whole genome shotgun (WGS) entry which is preliminary data.</text>
</comment>
<accession>A0A059NZ99</accession>
<feature type="transmembrane region" description="Helical" evidence="9">
    <location>
        <begin position="12"/>
        <end position="32"/>
    </location>
</feature>
<feature type="transmembrane region" description="Helical" evidence="9">
    <location>
        <begin position="125"/>
        <end position="149"/>
    </location>
</feature>
<evidence type="ECO:0000256" key="2">
    <source>
        <dbReference type="ARBA" id="ARBA00022448"/>
    </source>
</evidence>
<keyword evidence="3" id="KW-1003">Cell membrane</keyword>
<evidence type="ECO:0000259" key="10">
    <source>
        <dbReference type="Pfam" id="PF04290"/>
    </source>
</evidence>
<evidence type="ECO:0000256" key="3">
    <source>
        <dbReference type="ARBA" id="ARBA00022475"/>
    </source>
</evidence>
<organism evidence="11 12">
    <name type="scientific">Halobacillus karajensis</name>
    <dbReference type="NCBI Taxonomy" id="195088"/>
    <lineage>
        <taxon>Bacteria</taxon>
        <taxon>Bacillati</taxon>
        <taxon>Bacillota</taxon>
        <taxon>Bacilli</taxon>
        <taxon>Bacillales</taxon>
        <taxon>Bacillaceae</taxon>
        <taxon>Halobacillus</taxon>
    </lineage>
</organism>
<comment type="subcellular location">
    <subcellularLocation>
        <location evidence="1">Cell inner membrane</location>
        <topology evidence="1">Multi-pass membrane protein</topology>
    </subcellularLocation>
</comment>
<dbReference type="GO" id="GO:0005886">
    <property type="term" value="C:plasma membrane"/>
    <property type="evidence" value="ECO:0007669"/>
    <property type="project" value="UniProtKB-SubCell"/>
</dbReference>
<dbReference type="Proteomes" id="UP000028868">
    <property type="component" value="Unassembled WGS sequence"/>
</dbReference>
<name>A0A059NZ99_9BACI</name>
<keyword evidence="12" id="KW-1185">Reference proteome</keyword>
<proteinExistence type="inferred from homology"/>
<dbReference type="PANTHER" id="PTHR35011:SF2">
    <property type="entry name" value="2,3-DIKETO-L-GULONATE TRAP TRANSPORTER SMALL PERMEASE PROTEIN YIAM"/>
    <property type="match status" value="1"/>
</dbReference>
<dbReference type="PANTHER" id="PTHR35011">
    <property type="entry name" value="2,3-DIKETO-L-GULONATE TRAP TRANSPORTER SMALL PERMEASE PROTEIN YIAM"/>
    <property type="match status" value="1"/>
</dbReference>
<reference evidence="11 12" key="2">
    <citation type="submission" date="2014-05" db="EMBL/GenBank/DDBJ databases">
        <title>Draft genome sequence of Halobacillus karajensis HK-03.</title>
        <authorList>
            <person name="Khelaifia S."/>
            <person name="Croce O."/>
            <person name="Lagier J.C."/>
            <person name="Raoult D."/>
        </authorList>
    </citation>
    <scope>NUCLEOTIDE SEQUENCE [LARGE SCALE GENOMIC DNA]</scope>
    <source>
        <strain evidence="11 12">HD-03</strain>
    </source>
</reference>
<comment type="similarity">
    <text evidence="8">Belongs to the TRAP transporter small permease family.</text>
</comment>
<feature type="transmembrane region" description="Helical" evidence="9">
    <location>
        <begin position="84"/>
        <end position="105"/>
    </location>
</feature>
<evidence type="ECO:0000256" key="9">
    <source>
        <dbReference type="SAM" id="Phobius"/>
    </source>
</evidence>
<keyword evidence="6 9" id="KW-1133">Transmembrane helix</keyword>
<dbReference type="InterPro" id="IPR007387">
    <property type="entry name" value="TRAP_DctQ"/>
</dbReference>
<evidence type="ECO:0000256" key="4">
    <source>
        <dbReference type="ARBA" id="ARBA00022519"/>
    </source>
</evidence>
<keyword evidence="5 9" id="KW-0812">Transmembrane</keyword>
<gene>
    <name evidence="11" type="primary">siaT_7</name>
    <name evidence="11" type="ORF">BN983_01675</name>
</gene>
<keyword evidence="7 9" id="KW-0472">Membrane</keyword>
<feature type="domain" description="Tripartite ATP-independent periplasmic transporters DctQ component" evidence="10">
    <location>
        <begin position="22"/>
        <end position="149"/>
    </location>
</feature>
<evidence type="ECO:0000256" key="6">
    <source>
        <dbReference type="ARBA" id="ARBA00022989"/>
    </source>
</evidence>
<dbReference type="EMBL" id="CCDI010000001">
    <property type="protein sequence ID" value="CDQ23447.1"/>
    <property type="molecule type" value="Genomic_DNA"/>
</dbReference>
<feature type="transmembrane region" description="Helical" evidence="9">
    <location>
        <begin position="44"/>
        <end position="63"/>
    </location>
</feature>
<dbReference type="GO" id="GO:0015740">
    <property type="term" value="P:C4-dicarboxylate transport"/>
    <property type="evidence" value="ECO:0007669"/>
    <property type="project" value="TreeGrafter"/>
</dbReference>
<sequence>MKAVNVLSRLLKLLTIVTFTALVIVVLIQIIGRYSPFSFVWTEELSRFLFIYAIAFSAPIAMEKREYVRVDLFLNFLPGKFRKYYDAVVYFIIGAFSVFLISHSYDFALLGRNQSSATLAIEMYYINLSMMMTFVLLSFYSFLNIYAVLKGSQKEGVQP</sequence>
<dbReference type="GO" id="GO:0022857">
    <property type="term" value="F:transmembrane transporter activity"/>
    <property type="evidence" value="ECO:0007669"/>
    <property type="project" value="TreeGrafter"/>
</dbReference>
<evidence type="ECO:0000256" key="1">
    <source>
        <dbReference type="ARBA" id="ARBA00004429"/>
    </source>
</evidence>
<keyword evidence="2" id="KW-0813">Transport</keyword>
<evidence type="ECO:0000313" key="11">
    <source>
        <dbReference type="EMBL" id="CDQ23447.1"/>
    </source>
</evidence>
<dbReference type="InterPro" id="IPR055348">
    <property type="entry name" value="DctQ"/>
</dbReference>
<protein>
    <submittedName>
        <fullName evidence="11">Neu5Ac permease</fullName>
    </submittedName>
</protein>
<evidence type="ECO:0000256" key="5">
    <source>
        <dbReference type="ARBA" id="ARBA00022692"/>
    </source>
</evidence>
<evidence type="ECO:0000313" key="12">
    <source>
        <dbReference type="Proteomes" id="UP000028868"/>
    </source>
</evidence>